<keyword evidence="1" id="KW-0175">Coiled coil</keyword>
<name>A0A401UUR6_9CLOT</name>
<feature type="coiled-coil region" evidence="1">
    <location>
        <begin position="33"/>
        <end position="67"/>
    </location>
</feature>
<evidence type="ECO:0000313" key="2">
    <source>
        <dbReference type="EMBL" id="GCD13300.1"/>
    </source>
</evidence>
<proteinExistence type="predicted"/>
<keyword evidence="3" id="KW-1185">Reference proteome</keyword>
<dbReference type="AlphaFoldDB" id="A0A401UUR6"/>
<reference evidence="2 3" key="1">
    <citation type="submission" date="2018-11" db="EMBL/GenBank/DDBJ databases">
        <title>Genome sequencing and assembly of Clostridium tagluense strain A121.</title>
        <authorList>
            <person name="Murakami T."/>
            <person name="Segawa T."/>
            <person name="Shcherbakova V.A."/>
            <person name="Mori H."/>
            <person name="Yoshimura Y."/>
        </authorList>
    </citation>
    <scope>NUCLEOTIDE SEQUENCE [LARGE SCALE GENOMIC DNA]</scope>
    <source>
        <strain evidence="2 3">A121</strain>
    </source>
</reference>
<evidence type="ECO:0000313" key="3">
    <source>
        <dbReference type="Proteomes" id="UP000287872"/>
    </source>
</evidence>
<dbReference type="EMBL" id="BHYK01000105">
    <property type="protein sequence ID" value="GCD13300.1"/>
    <property type="molecule type" value="Genomic_DNA"/>
</dbReference>
<accession>A0A401UUR6</accession>
<gene>
    <name evidence="2" type="ORF">Ctaglu_49230</name>
</gene>
<comment type="caution">
    <text evidence="2">The sequence shown here is derived from an EMBL/GenBank/DDBJ whole genome shotgun (WGS) entry which is preliminary data.</text>
</comment>
<dbReference type="SUPFAM" id="SSF88659">
    <property type="entry name" value="Sigma3 and sigma4 domains of RNA polymerase sigma factors"/>
    <property type="match status" value="1"/>
</dbReference>
<dbReference type="Proteomes" id="UP000287872">
    <property type="component" value="Unassembled WGS sequence"/>
</dbReference>
<dbReference type="RefSeq" id="WP_125006709.1">
    <property type="nucleotide sequence ID" value="NZ_BHYK01000105.1"/>
</dbReference>
<protein>
    <recommendedName>
        <fullName evidence="4">RNA polymerase sigma-70 region 4 domain-containing protein</fullName>
    </recommendedName>
</protein>
<evidence type="ECO:0008006" key="4">
    <source>
        <dbReference type="Google" id="ProtNLM"/>
    </source>
</evidence>
<dbReference type="InterPro" id="IPR013324">
    <property type="entry name" value="RNA_pol_sigma_r3/r4-like"/>
</dbReference>
<organism evidence="2 3">
    <name type="scientific">Clostridium tagluense</name>
    <dbReference type="NCBI Taxonomy" id="360422"/>
    <lineage>
        <taxon>Bacteria</taxon>
        <taxon>Bacillati</taxon>
        <taxon>Bacillota</taxon>
        <taxon>Clostridia</taxon>
        <taxon>Eubacteriales</taxon>
        <taxon>Clostridiaceae</taxon>
        <taxon>Clostridium</taxon>
    </lineage>
</organism>
<evidence type="ECO:0000256" key="1">
    <source>
        <dbReference type="SAM" id="Coils"/>
    </source>
</evidence>
<sequence length="113" mass="13479">MGNIKNKLNLYRERVCNIENKFIEIEKLIINGANDNDEQIKELRIQIRKMELENKKIENILKLLSDKDYKIVSLIYLNGEEKKKVTKELDRTERQINYSINKALKSISKHFID</sequence>
<dbReference type="OrthoDB" id="1912644at2"/>